<evidence type="ECO:0000256" key="2">
    <source>
        <dbReference type="SAM" id="MobiDB-lite"/>
    </source>
</evidence>
<feature type="compositionally biased region" description="Acidic residues" evidence="2">
    <location>
        <begin position="282"/>
        <end position="303"/>
    </location>
</feature>
<dbReference type="EMBL" id="CAJJDM010000169">
    <property type="protein sequence ID" value="CAD8114973.1"/>
    <property type="molecule type" value="Genomic_DNA"/>
</dbReference>
<feature type="region of interest" description="Disordered" evidence="2">
    <location>
        <begin position="282"/>
        <end position="334"/>
    </location>
</feature>
<dbReference type="AlphaFoldDB" id="A0A8S1QH62"/>
<dbReference type="Proteomes" id="UP000688137">
    <property type="component" value="Unassembled WGS sequence"/>
</dbReference>
<dbReference type="PANTHER" id="PTHR11875">
    <property type="entry name" value="TESTIS-SPECIFIC Y-ENCODED PROTEIN"/>
    <property type="match status" value="1"/>
</dbReference>
<organism evidence="3 4">
    <name type="scientific">Paramecium primaurelia</name>
    <dbReference type="NCBI Taxonomy" id="5886"/>
    <lineage>
        <taxon>Eukaryota</taxon>
        <taxon>Sar</taxon>
        <taxon>Alveolata</taxon>
        <taxon>Ciliophora</taxon>
        <taxon>Intramacronucleata</taxon>
        <taxon>Oligohymenophorea</taxon>
        <taxon>Peniculida</taxon>
        <taxon>Parameciidae</taxon>
        <taxon>Paramecium</taxon>
    </lineage>
</organism>
<evidence type="ECO:0008006" key="5">
    <source>
        <dbReference type="Google" id="ProtNLM"/>
    </source>
</evidence>
<dbReference type="GO" id="GO:0005634">
    <property type="term" value="C:nucleus"/>
    <property type="evidence" value="ECO:0007669"/>
    <property type="project" value="InterPro"/>
</dbReference>
<keyword evidence="4" id="KW-1185">Reference proteome</keyword>
<protein>
    <recommendedName>
        <fullName evidence="5">Nucleosome assembly protein</fullName>
    </recommendedName>
</protein>
<accession>A0A8S1QH62</accession>
<dbReference type="Pfam" id="PF00956">
    <property type="entry name" value="NAP"/>
    <property type="match status" value="1"/>
</dbReference>
<feature type="compositionally biased region" description="Basic and acidic residues" evidence="2">
    <location>
        <begin position="317"/>
        <end position="334"/>
    </location>
</feature>
<reference evidence="3" key="1">
    <citation type="submission" date="2021-01" db="EMBL/GenBank/DDBJ databases">
        <authorList>
            <consortium name="Genoscope - CEA"/>
            <person name="William W."/>
        </authorList>
    </citation>
    <scope>NUCLEOTIDE SEQUENCE</scope>
</reference>
<evidence type="ECO:0000256" key="1">
    <source>
        <dbReference type="RuleBase" id="RU003876"/>
    </source>
</evidence>
<proteinExistence type="inferred from homology"/>
<dbReference type="GO" id="GO:0006334">
    <property type="term" value="P:nucleosome assembly"/>
    <property type="evidence" value="ECO:0007669"/>
    <property type="project" value="InterPro"/>
</dbReference>
<evidence type="ECO:0000313" key="3">
    <source>
        <dbReference type="EMBL" id="CAD8114973.1"/>
    </source>
</evidence>
<comment type="similarity">
    <text evidence="1">Belongs to the nucleosome assembly protein (NAP) family.</text>
</comment>
<name>A0A8S1QH62_PARPR</name>
<gene>
    <name evidence="3" type="ORF">PPRIM_AZ9-3.1.T1620045</name>
</gene>
<sequence>MSDHENSNIEEVITKIKTLPVAERVKAVALFYHLKRKQQYEVELEEQVQKLTIEYDHLNLPLYQKQNELILGQRAATDIELSNSDKFLSEAEKAIVAENNIAEPIDDYWFKVLKNSVVIADVCQDNEKDWDVLKSLQKVELDLEENSHNFTIKLTFAPNDYFTNTVLTKKFIFEKAEDTPIKSESTNIEWKEGKNVTQKKVSKKQKNKKTGAARTVDKVVDAPSFFGFFKDFDLTNKKDLDEEEVEKQEDLMNEHFDIATEFLDSIIPCSIELFLGLQPEMAEIDDDDENDDEDDEDDDDDEDDKKKSKRKKSSSSKGDKNENKKTEKPECKQQ</sequence>
<evidence type="ECO:0000313" key="4">
    <source>
        <dbReference type="Proteomes" id="UP000688137"/>
    </source>
</evidence>
<comment type="caution">
    <text evidence="3">The sequence shown here is derived from an EMBL/GenBank/DDBJ whole genome shotgun (WGS) entry which is preliminary data.</text>
</comment>
<dbReference type="OMA" id="KVHGTIR"/>
<dbReference type="InterPro" id="IPR002164">
    <property type="entry name" value="NAP_family"/>
</dbReference>